<protein>
    <submittedName>
        <fullName evidence="7">Putative transcription factor B3-Domain family</fullName>
    </submittedName>
</protein>
<gene>
    <name evidence="7" type="ORF">RchiOBHm_Chr6g0299611</name>
</gene>
<accession>A0A2P6PYA9</accession>
<dbReference type="PANTHER" id="PTHR31920:SF135">
    <property type="entry name" value="B3 DOMAIN-CONTAINING PROTEIN OS03G0621600-RELATED"/>
    <property type="match status" value="1"/>
</dbReference>
<evidence type="ECO:0000259" key="6">
    <source>
        <dbReference type="PROSITE" id="PS50863"/>
    </source>
</evidence>
<feature type="domain" description="TF-B3" evidence="6">
    <location>
        <begin position="1"/>
        <end position="77"/>
    </location>
</feature>
<dbReference type="Pfam" id="PF02362">
    <property type="entry name" value="B3"/>
    <property type="match status" value="2"/>
</dbReference>
<dbReference type="Gramene" id="PRQ26902">
    <property type="protein sequence ID" value="PRQ26902"/>
    <property type="gene ID" value="RchiOBHm_Chr6g0299611"/>
</dbReference>
<dbReference type="STRING" id="74649.A0A2P6PYA9"/>
<dbReference type="SMART" id="SM01019">
    <property type="entry name" value="B3"/>
    <property type="match status" value="2"/>
</dbReference>
<dbReference type="AlphaFoldDB" id="A0A2P6PYA9"/>
<dbReference type="InterPro" id="IPR015300">
    <property type="entry name" value="DNA-bd_pseudobarrel_sf"/>
</dbReference>
<proteinExistence type="predicted"/>
<name>A0A2P6PYA9_ROSCH</name>
<dbReference type="SUPFAM" id="SSF101936">
    <property type="entry name" value="DNA-binding pseudobarrel domain"/>
    <property type="match status" value="2"/>
</dbReference>
<evidence type="ECO:0000256" key="5">
    <source>
        <dbReference type="ARBA" id="ARBA00023242"/>
    </source>
</evidence>
<keyword evidence="5" id="KW-0539">Nucleus</keyword>
<keyword evidence="3" id="KW-0238">DNA-binding</keyword>
<dbReference type="GO" id="GO:0003677">
    <property type="term" value="F:DNA binding"/>
    <property type="evidence" value="ECO:0007669"/>
    <property type="project" value="UniProtKB-KW"/>
</dbReference>
<dbReference type="PROSITE" id="PS50863">
    <property type="entry name" value="B3"/>
    <property type="match status" value="2"/>
</dbReference>
<evidence type="ECO:0000313" key="8">
    <source>
        <dbReference type="Proteomes" id="UP000238479"/>
    </source>
</evidence>
<dbReference type="InterPro" id="IPR003340">
    <property type="entry name" value="B3_DNA-bd"/>
</dbReference>
<dbReference type="InterPro" id="IPR050655">
    <property type="entry name" value="Plant_B3_domain"/>
</dbReference>
<keyword evidence="8" id="KW-1185">Reference proteome</keyword>
<dbReference type="Gene3D" id="2.40.330.10">
    <property type="entry name" value="DNA-binding pseudobarrel domain"/>
    <property type="match status" value="2"/>
</dbReference>
<keyword evidence="2" id="KW-0805">Transcription regulation</keyword>
<evidence type="ECO:0000313" key="7">
    <source>
        <dbReference type="EMBL" id="PRQ26902.1"/>
    </source>
</evidence>
<dbReference type="Proteomes" id="UP000238479">
    <property type="component" value="Chromosome 6"/>
</dbReference>
<comment type="subcellular location">
    <subcellularLocation>
        <location evidence="1">Nucleus</location>
    </subcellularLocation>
</comment>
<dbReference type="CDD" id="cd10017">
    <property type="entry name" value="B3_DNA"/>
    <property type="match status" value="1"/>
</dbReference>
<evidence type="ECO:0000256" key="1">
    <source>
        <dbReference type="ARBA" id="ARBA00004123"/>
    </source>
</evidence>
<evidence type="ECO:0000256" key="2">
    <source>
        <dbReference type="ARBA" id="ARBA00023015"/>
    </source>
</evidence>
<organism evidence="7 8">
    <name type="scientific">Rosa chinensis</name>
    <name type="common">China rose</name>
    <dbReference type="NCBI Taxonomy" id="74649"/>
    <lineage>
        <taxon>Eukaryota</taxon>
        <taxon>Viridiplantae</taxon>
        <taxon>Streptophyta</taxon>
        <taxon>Embryophyta</taxon>
        <taxon>Tracheophyta</taxon>
        <taxon>Spermatophyta</taxon>
        <taxon>Magnoliopsida</taxon>
        <taxon>eudicotyledons</taxon>
        <taxon>Gunneridae</taxon>
        <taxon>Pentapetalae</taxon>
        <taxon>rosids</taxon>
        <taxon>fabids</taxon>
        <taxon>Rosales</taxon>
        <taxon>Rosaceae</taxon>
        <taxon>Rosoideae</taxon>
        <taxon>Rosoideae incertae sedis</taxon>
        <taxon>Rosa</taxon>
    </lineage>
</organism>
<dbReference type="OMA" id="VHTIKIT"/>
<dbReference type="GO" id="GO:0005634">
    <property type="term" value="C:nucleus"/>
    <property type="evidence" value="ECO:0007669"/>
    <property type="project" value="UniProtKB-SubCell"/>
</dbReference>
<dbReference type="EMBL" id="PDCK01000044">
    <property type="protein sequence ID" value="PRQ26902.1"/>
    <property type="molecule type" value="Genomic_DNA"/>
</dbReference>
<evidence type="ECO:0000256" key="4">
    <source>
        <dbReference type="ARBA" id="ARBA00023163"/>
    </source>
</evidence>
<reference evidence="7 8" key="1">
    <citation type="journal article" date="2018" name="Nat. Genet.">
        <title>The Rosa genome provides new insights in the design of modern roses.</title>
        <authorList>
            <person name="Bendahmane M."/>
        </authorList>
    </citation>
    <scope>NUCLEOTIDE SEQUENCE [LARGE SCALE GENOMIC DNA]</scope>
    <source>
        <strain evidence="8">cv. Old Blush</strain>
    </source>
</reference>
<feature type="domain" description="TF-B3" evidence="6">
    <location>
        <begin position="120"/>
        <end position="214"/>
    </location>
</feature>
<comment type="caution">
    <text evidence="7">The sequence shown here is derived from an EMBL/GenBank/DDBJ whole genome shotgun (WGS) entry which is preliminary data.</text>
</comment>
<sequence>MPTAFVDKLRGTPPCKCVLRGPNGQSWNVALEERESGLFFCKGWRKFVKYHCLEEGDFLVFHYTGKLKFDVTIYDESACEMDLEVSKRRSLADGSSDQVMSGKAVIEETPTGLTVFQSRNSCFMKTLETFRRYDLTIPQKIVKAEGLKGHMSLTLRDPEERSRIVETDVTVDKRLKLTKGWCQGCREFNISIGDKVVFEFVKPNVIQLHIFRGKDVLLSGPKVVDSSNYRQI</sequence>
<evidence type="ECO:0000256" key="3">
    <source>
        <dbReference type="ARBA" id="ARBA00023125"/>
    </source>
</evidence>
<keyword evidence="4" id="KW-0804">Transcription</keyword>
<dbReference type="PANTHER" id="PTHR31920">
    <property type="entry name" value="B3 DOMAIN-CONTAINING"/>
    <property type="match status" value="1"/>
</dbReference>